<feature type="compositionally biased region" description="Low complexity" evidence="1">
    <location>
        <begin position="1083"/>
        <end position="1095"/>
    </location>
</feature>
<organism evidence="3 4">
    <name type="scientific">Friedmanniomyces endolithicus</name>
    <dbReference type="NCBI Taxonomy" id="329885"/>
    <lineage>
        <taxon>Eukaryota</taxon>
        <taxon>Fungi</taxon>
        <taxon>Dikarya</taxon>
        <taxon>Ascomycota</taxon>
        <taxon>Pezizomycotina</taxon>
        <taxon>Dothideomycetes</taxon>
        <taxon>Dothideomycetidae</taxon>
        <taxon>Mycosphaerellales</taxon>
        <taxon>Teratosphaeriaceae</taxon>
        <taxon>Friedmanniomyces</taxon>
    </lineage>
</organism>
<proteinExistence type="predicted"/>
<feature type="compositionally biased region" description="Polar residues" evidence="1">
    <location>
        <begin position="928"/>
        <end position="943"/>
    </location>
</feature>
<dbReference type="EMBL" id="JAUJLE010000064">
    <property type="protein sequence ID" value="KAK0992178.1"/>
    <property type="molecule type" value="Genomic_DNA"/>
</dbReference>
<evidence type="ECO:0000256" key="1">
    <source>
        <dbReference type="SAM" id="MobiDB-lite"/>
    </source>
</evidence>
<feature type="compositionally biased region" description="Polar residues" evidence="1">
    <location>
        <begin position="835"/>
        <end position="844"/>
    </location>
</feature>
<protein>
    <recommendedName>
        <fullName evidence="2">Ams2/SPT21 N-terminal domain-containing protein</fullName>
    </recommendedName>
</protein>
<dbReference type="GO" id="GO:0006357">
    <property type="term" value="P:regulation of transcription by RNA polymerase II"/>
    <property type="evidence" value="ECO:0007669"/>
    <property type="project" value="TreeGrafter"/>
</dbReference>
<feature type="compositionally biased region" description="Polar residues" evidence="1">
    <location>
        <begin position="989"/>
        <end position="1001"/>
    </location>
</feature>
<dbReference type="GO" id="GO:0008270">
    <property type="term" value="F:zinc ion binding"/>
    <property type="evidence" value="ECO:0007669"/>
    <property type="project" value="InterPro"/>
</dbReference>
<dbReference type="InterPro" id="IPR013088">
    <property type="entry name" value="Znf_NHR/GATA"/>
</dbReference>
<feature type="compositionally biased region" description="Polar residues" evidence="1">
    <location>
        <begin position="1096"/>
        <end position="1113"/>
    </location>
</feature>
<feature type="compositionally biased region" description="Polar residues" evidence="1">
    <location>
        <begin position="451"/>
        <end position="465"/>
    </location>
</feature>
<dbReference type="AlphaFoldDB" id="A0AAN6KND5"/>
<feature type="region of interest" description="Disordered" evidence="1">
    <location>
        <begin position="367"/>
        <end position="399"/>
    </location>
</feature>
<evidence type="ECO:0000259" key="2">
    <source>
        <dbReference type="Pfam" id="PF25823"/>
    </source>
</evidence>
<dbReference type="Gene3D" id="3.30.50.10">
    <property type="entry name" value="Erythroid Transcription Factor GATA-1, subunit A"/>
    <property type="match status" value="1"/>
</dbReference>
<feature type="compositionally biased region" description="Polar residues" evidence="1">
    <location>
        <begin position="972"/>
        <end position="982"/>
    </location>
</feature>
<dbReference type="Proteomes" id="UP001175353">
    <property type="component" value="Unassembled WGS sequence"/>
</dbReference>
<feature type="compositionally biased region" description="Gly residues" evidence="1">
    <location>
        <begin position="219"/>
        <end position="234"/>
    </location>
</feature>
<feature type="domain" description="Ams2/SPT21 N-terminal" evidence="2">
    <location>
        <begin position="15"/>
        <end position="152"/>
    </location>
</feature>
<sequence length="1213" mass="130293">MDTDTSGNENGYADVPTRPMRVKVLYSFDQDNKTNCLARLPNTLQIPAVAINDTAQVGVIDLQQCIQAVTSASPELISRLSEGDYTVYAYDYSEEDTPSVGQGMLSSALAAATAGADSEKAMITGRVCKNMQALFSNGVKETLEVKLRLVPVRRSAISAAAKSSSPATTAGFDPNAWNSSQQQNRLQQQMSSYFDFEPSRTESQNDMGLVDEMFGLGSGGTGVASGPQMMGGAGIAETPTDPTYGYNPAFPHSAPGSRAGSPMMGPESNTFNQHLRHQSFSVNAPDFADHSRPGSRASVRSEVQSSRHQRQPSTQSLPQQELQAQTDLYYNEDGQSRKRAKVIQTDWHGRSSFGPRSGDLRVTAATAHSVHMHRPIARRSGAPGADLEPPPRAPTPVPQMNPMLRQQRMSQPAAPRSFLRQASTFTADSDFLSDADHFSDAMMSSPDDESPNNSVTADGTPQDIPSSPPILMGVSYAEPSSPRLPVFPSARPPDSGYMSEPRLNDDKFLNGFEYDDENRSPDAMDHEIAAQYHARISTVQPPTRNDDATSKLPPTYPSDALTSDMNVNLEVPGDMAQLPQKMIYSAGAGRYRPGGHGPRQLELVSSNGQIPGQSTQPATAIGMQRQTARPALTSSRRSSLALPANVLPPPPTENSLSTTEGAPQRPKAKRKYTKRARTVTAALDAGSPAPSDTEGSKSKRSGSGVPRGQKIQERLETAVANNELPEYCSHCGAIETPTWRKLYVRYFTGSPSPLDSCEGEGETVVVESVAQDPATNEITQYVIRKSIKRGKAFPPGDGFNSVTVCNPCGLWFNKFRCMRPKEKWAYTTFKRRSRQSQQPGSTSGDGPANDGVEPQSDAFFFTDPAGPDDVADEVVGGDIAQGGGPAAIARTQRSSTTRPRANSLQPVLRRRSGGAMNASQLDAALTRAVQSSPPFRGSQQSPIEISDLTPRPTRRLLFPSPRRDGEVKSLDDNGQASLNATPPSGKGSGSNTLSSLKVGTSNEDTNFNVFDAFLLDKENMEPGLDLDDDLMHLFQGSPTAMFKTPRKTPPKTGTTPHSQQNQLDHLLKPATPSSRKRKPLSPNPNVANNATTTTNDFMTSPSSSRYFLRSTPSRQDRTPARASQTAVALNDMTPFSRHIAQMLTEATEGVDNGGAAALSTPSRALDFGDLPTFSTPGKNLAEMDWSGVEDMLSSEFVAFDGGDGGGEGGAGAQ</sequence>
<dbReference type="SUPFAM" id="SSF57716">
    <property type="entry name" value="Glucocorticoid receptor-like (DNA-binding domain)"/>
    <property type="match status" value="1"/>
</dbReference>
<dbReference type="PANTHER" id="PTHR39147">
    <property type="entry name" value="PROTEIN SPT21"/>
    <property type="match status" value="1"/>
</dbReference>
<name>A0AAN6KND5_9PEZI</name>
<dbReference type="InterPro" id="IPR000679">
    <property type="entry name" value="Znf_GATA"/>
</dbReference>
<evidence type="ECO:0000313" key="4">
    <source>
        <dbReference type="Proteomes" id="UP001175353"/>
    </source>
</evidence>
<feature type="compositionally biased region" description="Basic residues" evidence="1">
    <location>
        <begin position="666"/>
        <end position="677"/>
    </location>
</feature>
<dbReference type="InterPro" id="IPR057725">
    <property type="entry name" value="Ams2-SPT21_N"/>
</dbReference>
<feature type="region of interest" description="Disordered" evidence="1">
    <location>
        <begin position="1040"/>
        <end position="1125"/>
    </location>
</feature>
<reference evidence="3" key="1">
    <citation type="submission" date="2023-06" db="EMBL/GenBank/DDBJ databases">
        <title>Black Yeasts Isolated from many extreme environments.</title>
        <authorList>
            <person name="Coleine C."/>
            <person name="Stajich J.E."/>
            <person name="Selbmann L."/>
        </authorList>
    </citation>
    <scope>NUCLEOTIDE SEQUENCE</scope>
    <source>
        <strain evidence="3">CCFEE 5200</strain>
    </source>
</reference>
<feature type="compositionally biased region" description="Pro residues" evidence="1">
    <location>
        <begin position="388"/>
        <end position="399"/>
    </location>
</feature>
<feature type="region of interest" description="Disordered" evidence="1">
    <location>
        <begin position="160"/>
        <end position="187"/>
    </location>
</feature>
<dbReference type="InterPro" id="IPR042403">
    <property type="entry name" value="Spt21/Ams2"/>
</dbReference>
<dbReference type="GO" id="GO:0043565">
    <property type="term" value="F:sequence-specific DNA binding"/>
    <property type="evidence" value="ECO:0007669"/>
    <property type="project" value="InterPro"/>
</dbReference>
<feature type="compositionally biased region" description="Polar residues" evidence="1">
    <location>
        <begin position="603"/>
        <end position="618"/>
    </location>
</feature>
<dbReference type="PANTHER" id="PTHR39147:SF1">
    <property type="entry name" value="PROTEIN SPT21"/>
    <property type="match status" value="1"/>
</dbReference>
<feature type="compositionally biased region" description="Polar residues" evidence="1">
    <location>
        <begin position="891"/>
        <end position="905"/>
    </location>
</feature>
<comment type="caution">
    <text evidence="3">The sequence shown here is derived from an EMBL/GenBank/DDBJ whole genome shotgun (WGS) entry which is preliminary data.</text>
</comment>
<feature type="region of interest" description="Disordered" evidence="1">
    <location>
        <begin position="589"/>
        <end position="709"/>
    </location>
</feature>
<dbReference type="GO" id="GO:0030466">
    <property type="term" value="P:silent mating-type cassette heterochromatin formation"/>
    <property type="evidence" value="ECO:0007669"/>
    <property type="project" value="TreeGrafter"/>
</dbReference>
<feature type="region of interest" description="Disordered" evidence="1">
    <location>
        <begin position="284"/>
        <end position="322"/>
    </location>
</feature>
<dbReference type="CDD" id="cd00202">
    <property type="entry name" value="ZnF_GATA"/>
    <property type="match status" value="1"/>
</dbReference>
<feature type="compositionally biased region" description="Polar residues" evidence="1">
    <location>
        <begin position="301"/>
        <end position="322"/>
    </location>
</feature>
<keyword evidence="4" id="KW-1185">Reference proteome</keyword>
<dbReference type="GO" id="GO:0000183">
    <property type="term" value="P:rDNA heterochromatin formation"/>
    <property type="evidence" value="ECO:0007669"/>
    <property type="project" value="TreeGrafter"/>
</dbReference>
<accession>A0AAN6KND5</accession>
<feature type="region of interest" description="Disordered" evidence="1">
    <location>
        <begin position="829"/>
        <end position="1001"/>
    </location>
</feature>
<feature type="region of interest" description="Disordered" evidence="1">
    <location>
        <begin position="437"/>
        <end position="468"/>
    </location>
</feature>
<feature type="region of interest" description="Disordered" evidence="1">
    <location>
        <begin position="219"/>
        <end position="271"/>
    </location>
</feature>
<feature type="compositionally biased region" description="Basic and acidic residues" evidence="1">
    <location>
        <begin position="961"/>
        <end position="971"/>
    </location>
</feature>
<gene>
    <name evidence="3" type="ORF">LTR91_008430</name>
</gene>
<feature type="compositionally biased region" description="Low complexity" evidence="1">
    <location>
        <begin position="627"/>
        <end position="645"/>
    </location>
</feature>
<evidence type="ECO:0000313" key="3">
    <source>
        <dbReference type="EMBL" id="KAK0992178.1"/>
    </source>
</evidence>
<dbReference type="Pfam" id="PF25823">
    <property type="entry name" value="Ams2-SPT21_N"/>
    <property type="match status" value="1"/>
</dbReference>